<feature type="transmembrane region" description="Helical" evidence="5">
    <location>
        <begin position="131"/>
        <end position="152"/>
    </location>
</feature>
<evidence type="ECO:0000256" key="3">
    <source>
        <dbReference type="ARBA" id="ARBA00023136"/>
    </source>
</evidence>
<feature type="transmembrane region" description="Helical" evidence="5">
    <location>
        <begin position="265"/>
        <end position="284"/>
    </location>
</feature>
<dbReference type="InterPro" id="IPR011701">
    <property type="entry name" value="MFS"/>
</dbReference>
<dbReference type="Pfam" id="PF07690">
    <property type="entry name" value="MFS_1"/>
    <property type="match status" value="1"/>
</dbReference>
<feature type="transmembrane region" description="Helical" evidence="5">
    <location>
        <begin position="98"/>
        <end position="119"/>
    </location>
</feature>
<reference evidence="6 7" key="1">
    <citation type="submission" date="2024-02" db="EMBL/GenBank/DDBJ databases">
        <title>A novel Wenzhouxiangellaceae bacterium, isolated from coastal sediments.</title>
        <authorList>
            <person name="Du Z.-J."/>
            <person name="Ye Y.-Q."/>
            <person name="Zhang X.-Y."/>
        </authorList>
    </citation>
    <scope>NUCLEOTIDE SEQUENCE [LARGE SCALE GENOMIC DNA]</scope>
    <source>
        <strain evidence="6 7">CH-27</strain>
    </source>
</reference>
<dbReference type="SUPFAM" id="SSF103473">
    <property type="entry name" value="MFS general substrate transporter"/>
    <property type="match status" value="1"/>
</dbReference>
<name>A0AAW9RP65_9GAMM</name>
<dbReference type="PANTHER" id="PTHR23521:SF3">
    <property type="entry name" value="MFS TRANSPORTER"/>
    <property type="match status" value="1"/>
</dbReference>
<dbReference type="InterPro" id="IPR036259">
    <property type="entry name" value="MFS_trans_sf"/>
</dbReference>
<dbReference type="Gene3D" id="1.20.1250.20">
    <property type="entry name" value="MFS general substrate transporter like domains"/>
    <property type="match status" value="2"/>
</dbReference>
<keyword evidence="7" id="KW-1185">Reference proteome</keyword>
<dbReference type="AlphaFoldDB" id="A0AAW9RP65"/>
<gene>
    <name evidence="6" type="ORF">V3330_16945</name>
</gene>
<comment type="caution">
    <text evidence="6">The sequence shown here is derived from an EMBL/GenBank/DDBJ whole genome shotgun (WGS) entry which is preliminary data.</text>
</comment>
<feature type="transmembrane region" description="Helical" evidence="5">
    <location>
        <begin position="41"/>
        <end position="59"/>
    </location>
</feature>
<feature type="transmembrane region" description="Helical" evidence="5">
    <location>
        <begin position="323"/>
        <end position="345"/>
    </location>
</feature>
<evidence type="ECO:0000313" key="6">
    <source>
        <dbReference type="EMBL" id="MEJ8569316.1"/>
    </source>
</evidence>
<feature type="region of interest" description="Disordered" evidence="4">
    <location>
        <begin position="408"/>
        <end position="428"/>
    </location>
</feature>
<proteinExistence type="predicted"/>
<evidence type="ECO:0000256" key="4">
    <source>
        <dbReference type="SAM" id="MobiDB-lite"/>
    </source>
</evidence>
<evidence type="ECO:0000256" key="2">
    <source>
        <dbReference type="ARBA" id="ARBA00022989"/>
    </source>
</evidence>
<evidence type="ECO:0000256" key="5">
    <source>
        <dbReference type="SAM" id="Phobius"/>
    </source>
</evidence>
<feature type="transmembrane region" description="Helical" evidence="5">
    <location>
        <begin position="357"/>
        <end position="374"/>
    </location>
</feature>
<feature type="transmembrane region" description="Helical" evidence="5">
    <location>
        <begin position="202"/>
        <end position="220"/>
    </location>
</feature>
<feature type="transmembrane region" description="Helical" evidence="5">
    <location>
        <begin position="71"/>
        <end position="92"/>
    </location>
</feature>
<keyword evidence="1 5" id="KW-0812">Transmembrane</keyword>
<organism evidence="6 7">
    <name type="scientific">Elongatibacter sediminis</name>
    <dbReference type="NCBI Taxonomy" id="3119006"/>
    <lineage>
        <taxon>Bacteria</taxon>
        <taxon>Pseudomonadati</taxon>
        <taxon>Pseudomonadota</taxon>
        <taxon>Gammaproteobacteria</taxon>
        <taxon>Chromatiales</taxon>
        <taxon>Wenzhouxiangellaceae</taxon>
        <taxon>Elongatibacter</taxon>
    </lineage>
</organism>
<dbReference type="GO" id="GO:0022857">
    <property type="term" value="F:transmembrane transporter activity"/>
    <property type="evidence" value="ECO:0007669"/>
    <property type="project" value="InterPro"/>
</dbReference>
<keyword evidence="2 5" id="KW-1133">Transmembrane helix</keyword>
<dbReference type="GO" id="GO:0005886">
    <property type="term" value="C:plasma membrane"/>
    <property type="evidence" value="ECO:0007669"/>
    <property type="project" value="TreeGrafter"/>
</dbReference>
<accession>A0AAW9RP65</accession>
<dbReference type="CDD" id="cd17477">
    <property type="entry name" value="MFS_YcaD_like"/>
    <property type="match status" value="1"/>
</dbReference>
<feature type="transmembrane region" description="Helical" evidence="5">
    <location>
        <begin position="232"/>
        <end position="253"/>
    </location>
</feature>
<keyword evidence="3 5" id="KW-0472">Membrane</keyword>
<evidence type="ECO:0000313" key="7">
    <source>
        <dbReference type="Proteomes" id="UP001359886"/>
    </source>
</evidence>
<dbReference type="InterPro" id="IPR047200">
    <property type="entry name" value="MFS_YcaD-like"/>
</dbReference>
<sequence>MMRTLTSVAALLLGVAILLAGQGMQATLLPVRATLESFSTLSIGLMGGAYFLGFTVGCLRGVRLVQQVGHIRVFAAMSAIASAAPLLHALWLDDWVWWLLRLASGYCFAVLYVVIESWLNELSTNDNRGTVFSAYVFISMTVMAVGQQILLLSDPSGMVLFALASMLVSVAAVPVVLSRAVTPQPPEVATLDLRRLWRVSHTGLLGCLVSGLANGAFWSLAPVFANDISTDLKVVAGFMTGAIIGGAAGQWPLGIWSDRVDRRIVLGAVSLVSAAAGISLWWLSGDLPPSGLIGFSALWGAVSFPLYSVAVAHTNDYADPGEFVVISSGLLLMYGLGAIIGPFLASVAMMVAGSELLYLYTAIVHLVFFGYVLLRLQRRESAPLDQHAAFSDALASVATASQVYEEVAYEEEAAEPDSGTTDAEDDPR</sequence>
<dbReference type="RefSeq" id="WP_354696639.1">
    <property type="nucleotide sequence ID" value="NZ_JAZHOG010000013.1"/>
</dbReference>
<dbReference type="PANTHER" id="PTHR23521">
    <property type="entry name" value="TRANSPORTER MFS SUPERFAMILY"/>
    <property type="match status" value="1"/>
</dbReference>
<feature type="transmembrane region" description="Helical" evidence="5">
    <location>
        <begin position="290"/>
        <end position="311"/>
    </location>
</feature>
<protein>
    <submittedName>
        <fullName evidence="6">MFS transporter</fullName>
    </submittedName>
</protein>
<dbReference type="EMBL" id="JAZHOG010000013">
    <property type="protein sequence ID" value="MEJ8569316.1"/>
    <property type="molecule type" value="Genomic_DNA"/>
</dbReference>
<feature type="transmembrane region" description="Helical" evidence="5">
    <location>
        <begin position="158"/>
        <end position="181"/>
    </location>
</feature>
<dbReference type="Proteomes" id="UP001359886">
    <property type="component" value="Unassembled WGS sequence"/>
</dbReference>
<evidence type="ECO:0000256" key="1">
    <source>
        <dbReference type="ARBA" id="ARBA00022692"/>
    </source>
</evidence>